<dbReference type="InterPro" id="IPR011989">
    <property type="entry name" value="ARM-like"/>
</dbReference>
<evidence type="ECO:0000313" key="10">
    <source>
        <dbReference type="EMBL" id="KAF2111219.1"/>
    </source>
</evidence>
<evidence type="ECO:0000256" key="2">
    <source>
        <dbReference type="ARBA" id="ARBA00006533"/>
    </source>
</evidence>
<dbReference type="GO" id="GO:0007076">
    <property type="term" value="P:mitotic chromosome condensation"/>
    <property type="evidence" value="ECO:0007669"/>
    <property type="project" value="InterPro"/>
</dbReference>
<organism evidence="10 11">
    <name type="scientific">Lophiotrema nucula</name>
    <dbReference type="NCBI Taxonomy" id="690887"/>
    <lineage>
        <taxon>Eukaryota</taxon>
        <taxon>Fungi</taxon>
        <taxon>Dikarya</taxon>
        <taxon>Ascomycota</taxon>
        <taxon>Pezizomycotina</taxon>
        <taxon>Dothideomycetes</taxon>
        <taxon>Pleosporomycetidae</taxon>
        <taxon>Pleosporales</taxon>
        <taxon>Lophiotremataceae</taxon>
        <taxon>Lophiotrema</taxon>
    </lineage>
</organism>
<comment type="subcellular location">
    <subcellularLocation>
        <location evidence="1">Chromosome</location>
    </subcellularLocation>
</comment>
<accession>A0A6A5YVH6</accession>
<evidence type="ECO:0000256" key="4">
    <source>
        <dbReference type="ARBA" id="ARBA00022618"/>
    </source>
</evidence>
<dbReference type="Gene3D" id="1.25.10.10">
    <property type="entry name" value="Leucine-rich Repeat Variant"/>
    <property type="match status" value="1"/>
</dbReference>
<feature type="compositionally biased region" description="Low complexity" evidence="8">
    <location>
        <begin position="590"/>
        <end position="603"/>
    </location>
</feature>
<keyword evidence="11" id="KW-1185">Reference proteome</keyword>
<feature type="region of interest" description="Disordered" evidence="8">
    <location>
        <begin position="1002"/>
        <end position="1072"/>
    </location>
</feature>
<evidence type="ECO:0000256" key="1">
    <source>
        <dbReference type="ARBA" id="ARBA00004286"/>
    </source>
</evidence>
<dbReference type="InterPro" id="IPR025977">
    <property type="entry name" value="Cnd3_C"/>
</dbReference>
<evidence type="ECO:0000256" key="5">
    <source>
        <dbReference type="ARBA" id="ARBA00022776"/>
    </source>
</evidence>
<dbReference type="SUPFAM" id="SSF48371">
    <property type="entry name" value="ARM repeat"/>
    <property type="match status" value="1"/>
</dbReference>
<evidence type="ECO:0000256" key="7">
    <source>
        <dbReference type="ARBA" id="ARBA00023306"/>
    </source>
</evidence>
<dbReference type="PANTHER" id="PTHR14418">
    <property type="entry name" value="CONDENSIN COMPLEX SUBUNIT 3-RELATED"/>
    <property type="match status" value="1"/>
</dbReference>
<feature type="compositionally biased region" description="Acidic residues" evidence="8">
    <location>
        <begin position="1053"/>
        <end position="1067"/>
    </location>
</feature>
<protein>
    <submittedName>
        <fullName evidence="10">Nuclear condensing complex subunit</fullName>
    </submittedName>
</protein>
<keyword evidence="4" id="KW-0132">Cell division</keyword>
<evidence type="ECO:0000256" key="3">
    <source>
        <dbReference type="ARBA" id="ARBA00022454"/>
    </source>
</evidence>
<feature type="region of interest" description="Disordered" evidence="8">
    <location>
        <begin position="1"/>
        <end position="45"/>
    </location>
</feature>
<keyword evidence="6" id="KW-0226">DNA condensation</keyword>
<feature type="domain" description="Nuclear condensin complex subunit 3 C-terminal" evidence="9">
    <location>
        <begin position="635"/>
        <end position="943"/>
    </location>
</feature>
<dbReference type="EMBL" id="ML977335">
    <property type="protein sequence ID" value="KAF2111219.1"/>
    <property type="molecule type" value="Genomic_DNA"/>
</dbReference>
<keyword evidence="3" id="KW-0158">Chromosome</keyword>
<feature type="region of interest" description="Disordered" evidence="8">
    <location>
        <begin position="572"/>
        <end position="621"/>
    </location>
</feature>
<dbReference type="AlphaFoldDB" id="A0A6A5YVH6"/>
<feature type="compositionally biased region" description="Polar residues" evidence="8">
    <location>
        <begin position="21"/>
        <end position="37"/>
    </location>
</feature>
<dbReference type="InterPro" id="IPR027165">
    <property type="entry name" value="CND3"/>
</dbReference>
<dbReference type="Proteomes" id="UP000799770">
    <property type="component" value="Unassembled WGS sequence"/>
</dbReference>
<dbReference type="InterPro" id="IPR016024">
    <property type="entry name" value="ARM-type_fold"/>
</dbReference>
<dbReference type="PANTHER" id="PTHR14418:SF5">
    <property type="entry name" value="CONDENSIN COMPLEX SUBUNIT 3"/>
    <property type="match status" value="1"/>
</dbReference>
<dbReference type="OrthoDB" id="27187at2759"/>
<reference evidence="10" key="1">
    <citation type="journal article" date="2020" name="Stud. Mycol.">
        <title>101 Dothideomycetes genomes: a test case for predicting lifestyles and emergence of pathogens.</title>
        <authorList>
            <person name="Haridas S."/>
            <person name="Albert R."/>
            <person name="Binder M."/>
            <person name="Bloem J."/>
            <person name="Labutti K."/>
            <person name="Salamov A."/>
            <person name="Andreopoulos B."/>
            <person name="Baker S."/>
            <person name="Barry K."/>
            <person name="Bills G."/>
            <person name="Bluhm B."/>
            <person name="Cannon C."/>
            <person name="Castanera R."/>
            <person name="Culley D."/>
            <person name="Daum C."/>
            <person name="Ezra D."/>
            <person name="Gonzalez J."/>
            <person name="Henrissat B."/>
            <person name="Kuo A."/>
            <person name="Liang C."/>
            <person name="Lipzen A."/>
            <person name="Lutzoni F."/>
            <person name="Magnuson J."/>
            <person name="Mondo S."/>
            <person name="Nolan M."/>
            <person name="Ohm R."/>
            <person name="Pangilinan J."/>
            <person name="Park H.-J."/>
            <person name="Ramirez L."/>
            <person name="Alfaro M."/>
            <person name="Sun H."/>
            <person name="Tritt A."/>
            <person name="Yoshinaga Y."/>
            <person name="Zwiers L.-H."/>
            <person name="Turgeon B."/>
            <person name="Goodwin S."/>
            <person name="Spatafora J."/>
            <person name="Crous P."/>
            <person name="Grigoriev I."/>
        </authorList>
    </citation>
    <scope>NUCLEOTIDE SEQUENCE</scope>
    <source>
        <strain evidence="10">CBS 627.86</strain>
    </source>
</reference>
<evidence type="ECO:0000256" key="8">
    <source>
        <dbReference type="SAM" id="MobiDB-lite"/>
    </source>
</evidence>
<sequence length="1110" mass="124725">MPGRPSARAGRATDEGKARKASTQTPRKSRSTRNSANAIEIPDEGPDNALRTQICMVFADAQKTTATQRKLVVNLRKIQEACCYEPQDAKKQKLRESFDFDEAEFNAEVLRCVLRVLPVKKSEPVGDRVIRFLAMFLKHATEKDNAIHGDEDEYPDTPSSRLVSHILENVMEATDKKEKTIRFRAAQTVAYVINNLDHVDTDVFARVRDGLMMRLRDKEPSVRVQAVLGLHKLVGNDEDEDEEEQILSRLMDILQNDPSADVRRTLLLNINFSTETLPWLLERARDLDPSTRRALYGKLLPVLGDFRNLRLVQREKLLRWGIRDRDEMVRKATARLFSTNWLECCAETYNPTPEAERTAGEVSPPTMEGLLELLERIDVVSSGQEGGMASEVMREFWDNRPDYLNFVTFDDDYWNDFSAESAFLLRSFNDYCQASDDSSVQSLLDDKLMEVQRIAVFMENNLNMLIEQVHEVALLEEGDNTLDEQLADREFIVEQLLHIANTLDYTDEVGRRQMFNLMKESLARPQLPEECTKLAIEALRTICGNREEGEREFCTVIQEAIAEVRDTIADEPAEEPEDANDSFHSAQSEISDSGSDSTIGSTIVVKPRSKAKKQEELDPEAEEEKRIRQIMVYLKCLHITQCMLQNVHFERDLETNAALRTMLNTLIVPAVRNPEKLIRERGLVCLGLCALLSKNLAQSNLQLFMACYTQGVGHDTLQLSALQILSDLLITYPSLLAPPIPDADQTEDDPAPVNEFLNPLTKLFIKAFKHANPTFSLTACTAVSKLLLLGILPEPQTTDVLKAFVLAYFNPEKASNEWSAVRQALSYFLPVFCHSKPSNALLMSQLCVYIVQKLLAFRDEPEEDPEEVMVGWPIIAGHLAEWTDGRRVVGATEMGLDGKTELVQNAEASHVLLATELLERALSNNCSKDERKPLLILLSKLHISPAAPSKGEMLERDSLIELHRLATEAVEESLGQDVASRNAISKLETVLTKRLGELAQALQDSAPGSADQSEVADGEATRMDGDISVKEEEEEEEDTILAGMHAEGTVLPLEDDEEEDGDGDEESTVLPVRERVPFQRKRLARSSVVAFTESDIVDELLETELGDSEV</sequence>
<comment type="similarity">
    <text evidence="2">Belongs to the CND3 (condensin subunit 3) family.</text>
</comment>
<gene>
    <name evidence="10" type="ORF">BDV96DRAFT_582752</name>
</gene>
<dbReference type="GO" id="GO:0000796">
    <property type="term" value="C:condensin complex"/>
    <property type="evidence" value="ECO:0007669"/>
    <property type="project" value="InterPro"/>
</dbReference>
<name>A0A6A5YVH6_9PLEO</name>
<feature type="compositionally biased region" description="Basic and acidic residues" evidence="8">
    <location>
        <begin position="1019"/>
        <end position="1030"/>
    </location>
</feature>
<evidence type="ECO:0000313" key="11">
    <source>
        <dbReference type="Proteomes" id="UP000799770"/>
    </source>
</evidence>
<evidence type="ECO:0000256" key="6">
    <source>
        <dbReference type="ARBA" id="ARBA00023067"/>
    </source>
</evidence>
<dbReference type="GO" id="GO:0051301">
    <property type="term" value="P:cell division"/>
    <property type="evidence" value="ECO:0007669"/>
    <property type="project" value="UniProtKB-KW"/>
</dbReference>
<evidence type="ECO:0000259" key="9">
    <source>
        <dbReference type="Pfam" id="PF12719"/>
    </source>
</evidence>
<keyword evidence="7" id="KW-0131">Cell cycle</keyword>
<dbReference type="Pfam" id="PF12719">
    <property type="entry name" value="Cnd3"/>
    <property type="match status" value="1"/>
</dbReference>
<proteinExistence type="inferred from homology"/>
<dbReference type="GO" id="GO:0000793">
    <property type="term" value="C:condensed chromosome"/>
    <property type="evidence" value="ECO:0007669"/>
    <property type="project" value="TreeGrafter"/>
</dbReference>
<keyword evidence="5" id="KW-0498">Mitosis</keyword>